<dbReference type="AlphaFoldDB" id="A0A086P7H9"/>
<keyword evidence="2" id="KW-1185">Reference proteome</keyword>
<dbReference type="Pfam" id="PF11390">
    <property type="entry name" value="FdsD"/>
    <property type="match status" value="1"/>
</dbReference>
<organism evidence="1 2">
    <name type="scientific">Sphingobium herbicidovorans (strain ATCC 700291 / DSM 11019 / CCUG 56400 / KCTC 2939 / LMG 18315 / NBRC 16415 / MH)</name>
    <name type="common">Sphingomonas herbicidovorans</name>
    <dbReference type="NCBI Taxonomy" id="1219045"/>
    <lineage>
        <taxon>Bacteria</taxon>
        <taxon>Pseudomonadati</taxon>
        <taxon>Pseudomonadota</taxon>
        <taxon>Alphaproteobacteria</taxon>
        <taxon>Sphingomonadales</taxon>
        <taxon>Sphingomonadaceae</taxon>
        <taxon>Sphingobium</taxon>
    </lineage>
</organism>
<comment type="caution">
    <text evidence="1">The sequence shown here is derived from an EMBL/GenBank/DDBJ whole genome shotgun (WGS) entry which is preliminary data.</text>
</comment>
<gene>
    <name evidence="1" type="ORF">BV98_002889</name>
</gene>
<dbReference type="Proteomes" id="UP000024284">
    <property type="component" value="Unassembled WGS sequence"/>
</dbReference>
<protein>
    <submittedName>
        <fullName evidence="1">NAD-dependent formate dehydrogenase delta subunit</fullName>
    </submittedName>
</protein>
<sequence length="101" mass="11137">MSEDGHVMSTADRLVYMAHQIDRNFAPMGQERAVVALNEHLTSFWDPRMRAQIIEIAREQPDKFSSTVAAAVALMAQHSRAERADPALFNGVDEAGHCDAG</sequence>
<name>A0A086P7H9_SPHHM</name>
<dbReference type="EMBL" id="JFZA02000032">
    <property type="protein sequence ID" value="KFG89347.1"/>
    <property type="molecule type" value="Genomic_DNA"/>
</dbReference>
<dbReference type="STRING" id="76947.GCA_002080435_03519"/>
<proteinExistence type="predicted"/>
<dbReference type="InterPro" id="IPR021074">
    <property type="entry name" value="Formate_DH_dsu"/>
</dbReference>
<accession>A0A086P7H9</accession>
<dbReference type="OrthoDB" id="7409377at2"/>
<evidence type="ECO:0000313" key="1">
    <source>
        <dbReference type="EMBL" id="KFG89347.1"/>
    </source>
</evidence>
<dbReference type="PATRIC" id="fig|1219045.3.peg.2930"/>
<dbReference type="RefSeq" id="WP_081570533.1">
    <property type="nucleotide sequence ID" value="NZ_BCZD01000043.1"/>
</dbReference>
<evidence type="ECO:0000313" key="2">
    <source>
        <dbReference type="Proteomes" id="UP000024284"/>
    </source>
</evidence>
<dbReference type="eggNOG" id="ENOG5032Z86">
    <property type="taxonomic scope" value="Bacteria"/>
</dbReference>
<reference evidence="1" key="1">
    <citation type="submission" date="2014-08" db="EMBL/GenBank/DDBJ databases">
        <title>Draft genome sequences of Sphingobium herbicidovorans.</title>
        <authorList>
            <person name="Gan H.M."/>
            <person name="Gan H.Y."/>
            <person name="Savka M.A."/>
        </authorList>
    </citation>
    <scope>NUCLEOTIDE SEQUENCE [LARGE SCALE GENOMIC DNA]</scope>
    <source>
        <strain evidence="1">NBRC 16415</strain>
    </source>
</reference>